<comment type="caution">
    <text evidence="2">The sequence shown here is derived from an EMBL/GenBank/DDBJ whole genome shotgun (WGS) entry which is preliminary data.</text>
</comment>
<evidence type="ECO:0000256" key="1">
    <source>
        <dbReference type="SAM" id="MobiDB-lite"/>
    </source>
</evidence>
<evidence type="ECO:0000313" key="2">
    <source>
        <dbReference type="EMBL" id="CAB1440239.1"/>
    </source>
</evidence>
<dbReference type="Proteomes" id="UP001153269">
    <property type="component" value="Unassembled WGS sequence"/>
</dbReference>
<accession>A0A9N7UZY1</accession>
<keyword evidence="3" id="KW-1185">Reference proteome</keyword>
<gene>
    <name evidence="2" type="ORF">PLEPLA_LOCUS28005</name>
</gene>
<proteinExistence type="predicted"/>
<name>A0A9N7UZY1_PLEPL</name>
<organism evidence="2 3">
    <name type="scientific">Pleuronectes platessa</name>
    <name type="common">European plaice</name>
    <dbReference type="NCBI Taxonomy" id="8262"/>
    <lineage>
        <taxon>Eukaryota</taxon>
        <taxon>Metazoa</taxon>
        <taxon>Chordata</taxon>
        <taxon>Craniata</taxon>
        <taxon>Vertebrata</taxon>
        <taxon>Euteleostomi</taxon>
        <taxon>Actinopterygii</taxon>
        <taxon>Neopterygii</taxon>
        <taxon>Teleostei</taxon>
        <taxon>Neoteleostei</taxon>
        <taxon>Acanthomorphata</taxon>
        <taxon>Carangaria</taxon>
        <taxon>Pleuronectiformes</taxon>
        <taxon>Pleuronectoidei</taxon>
        <taxon>Pleuronectidae</taxon>
        <taxon>Pleuronectes</taxon>
    </lineage>
</organism>
<feature type="compositionally biased region" description="Basic and acidic residues" evidence="1">
    <location>
        <begin position="8"/>
        <end position="28"/>
    </location>
</feature>
<dbReference type="AlphaFoldDB" id="A0A9N7UZY1"/>
<reference evidence="2" key="1">
    <citation type="submission" date="2020-03" db="EMBL/GenBank/DDBJ databases">
        <authorList>
            <person name="Weist P."/>
        </authorList>
    </citation>
    <scope>NUCLEOTIDE SEQUENCE</scope>
</reference>
<protein>
    <submittedName>
        <fullName evidence="2">Uncharacterized protein</fullName>
    </submittedName>
</protein>
<feature type="region of interest" description="Disordered" evidence="1">
    <location>
        <begin position="1"/>
        <end position="28"/>
    </location>
</feature>
<feature type="region of interest" description="Disordered" evidence="1">
    <location>
        <begin position="52"/>
        <end position="79"/>
    </location>
</feature>
<dbReference type="EMBL" id="CADEAL010002418">
    <property type="protein sequence ID" value="CAB1440239.1"/>
    <property type="molecule type" value="Genomic_DNA"/>
</dbReference>
<sequence>MKSSFLLKEVDKGKVGMSREKSGRKAPKDQLVSRLNVGAMCRHSSRLLAAEDTCHREVSAPQASTPPGPSGRNTGERSVHVERVHVSRSGQGALRARGESARVQVWSESAPCTWRECTCPGLVSQTQTNVPHH</sequence>
<evidence type="ECO:0000313" key="3">
    <source>
        <dbReference type="Proteomes" id="UP001153269"/>
    </source>
</evidence>